<organism evidence="2 3">
    <name type="scientific">Dactylosporangium maewongense</name>
    <dbReference type="NCBI Taxonomy" id="634393"/>
    <lineage>
        <taxon>Bacteria</taxon>
        <taxon>Bacillati</taxon>
        <taxon>Actinomycetota</taxon>
        <taxon>Actinomycetes</taxon>
        <taxon>Micromonosporales</taxon>
        <taxon>Micromonosporaceae</taxon>
        <taxon>Dactylosporangium</taxon>
    </lineage>
</organism>
<dbReference type="Proteomes" id="UP001501470">
    <property type="component" value="Unassembled WGS sequence"/>
</dbReference>
<reference evidence="3" key="1">
    <citation type="journal article" date="2019" name="Int. J. Syst. Evol. Microbiol.">
        <title>The Global Catalogue of Microorganisms (GCM) 10K type strain sequencing project: providing services to taxonomists for standard genome sequencing and annotation.</title>
        <authorList>
            <consortium name="The Broad Institute Genomics Platform"/>
            <consortium name="The Broad Institute Genome Sequencing Center for Infectious Disease"/>
            <person name="Wu L."/>
            <person name="Ma J."/>
        </authorList>
    </citation>
    <scope>NUCLEOTIDE SEQUENCE [LARGE SCALE GENOMIC DNA]</scope>
    <source>
        <strain evidence="3">JCM 15933</strain>
    </source>
</reference>
<sequence length="112" mass="11683">MTVLHTQDGTDFSLVCDCCGLVVDHLGASLHSWTLTWSLFSRHGWIGAQTPGGPHGCPRCVRVAGRSAIDDEESERIQPPDSAGTGQEASDGTRSPAAVAGTPGSVVIVLTR</sequence>
<proteinExistence type="predicted"/>
<evidence type="ECO:0000313" key="3">
    <source>
        <dbReference type="Proteomes" id="UP001501470"/>
    </source>
</evidence>
<feature type="compositionally biased region" description="Polar residues" evidence="1">
    <location>
        <begin position="84"/>
        <end position="93"/>
    </location>
</feature>
<comment type="caution">
    <text evidence="2">The sequence shown here is derived from an EMBL/GenBank/DDBJ whole genome shotgun (WGS) entry which is preliminary data.</text>
</comment>
<evidence type="ECO:0000313" key="2">
    <source>
        <dbReference type="EMBL" id="GAA1560368.1"/>
    </source>
</evidence>
<dbReference type="EMBL" id="BAAAQD010000029">
    <property type="protein sequence ID" value="GAA1560368.1"/>
    <property type="molecule type" value="Genomic_DNA"/>
</dbReference>
<accession>A0ABP4NFZ9</accession>
<gene>
    <name evidence="2" type="ORF">GCM10009827_097020</name>
</gene>
<protein>
    <submittedName>
        <fullName evidence="2">Uncharacterized protein</fullName>
    </submittedName>
</protein>
<name>A0ABP4NFZ9_9ACTN</name>
<keyword evidence="3" id="KW-1185">Reference proteome</keyword>
<dbReference type="RefSeq" id="WP_344511744.1">
    <property type="nucleotide sequence ID" value="NZ_BAAAQD010000029.1"/>
</dbReference>
<feature type="region of interest" description="Disordered" evidence="1">
    <location>
        <begin position="67"/>
        <end position="104"/>
    </location>
</feature>
<evidence type="ECO:0000256" key="1">
    <source>
        <dbReference type="SAM" id="MobiDB-lite"/>
    </source>
</evidence>